<dbReference type="HOGENOM" id="CLU_079421_0_0_1"/>
<keyword evidence="4" id="KW-1185">Reference proteome</keyword>
<dbReference type="InterPro" id="IPR043141">
    <property type="entry name" value="Ribosomal_uL10-like_sf"/>
</dbReference>
<dbReference type="SUPFAM" id="SSF160369">
    <property type="entry name" value="Ribosomal protein L10-like"/>
    <property type="match status" value="1"/>
</dbReference>
<sequence length="291" mass="31850">MLNLLGRCCPPWTASTTPRIASSSRTYAISVKPPRPLPGRTEPRKFKDKKAYQYNWYTNILHQSNGGPLLFLGHADFKAERLVKLRRDIAAAARRSASPSLASPTPAPGAAPQPQLTVIRTSIFGAALRDYPNINMVEVEQMFEGSKGNFAVLTLPSFDPPQLNAILRAMDKSAPRRPPKTPEELKREETEKKADPENPGRRMKRQRPLLTPELKLVGAFIEGKVFLPQGVKDVSQLPTLETLRAQIVGILSQPANRLAAVMTGAAGARLARTLEGLKKSLEEDAGSAQSS</sequence>
<reference evidence="3 4" key="1">
    <citation type="submission" date="2014-04" db="EMBL/GenBank/DDBJ databases">
        <title>Evolutionary Origins and Diversification of the Mycorrhizal Mutualists.</title>
        <authorList>
            <consortium name="DOE Joint Genome Institute"/>
            <consortium name="Mycorrhizal Genomics Consortium"/>
            <person name="Kohler A."/>
            <person name="Kuo A."/>
            <person name="Nagy L.G."/>
            <person name="Floudas D."/>
            <person name="Copeland A."/>
            <person name="Barry K.W."/>
            <person name="Cichocki N."/>
            <person name="Veneault-Fourrey C."/>
            <person name="LaButti K."/>
            <person name="Lindquist E.A."/>
            <person name="Lipzen A."/>
            <person name="Lundell T."/>
            <person name="Morin E."/>
            <person name="Murat C."/>
            <person name="Riley R."/>
            <person name="Ohm R."/>
            <person name="Sun H."/>
            <person name="Tunlid A."/>
            <person name="Henrissat B."/>
            <person name="Grigoriev I.V."/>
            <person name="Hibbett D.S."/>
            <person name="Martin F."/>
        </authorList>
    </citation>
    <scope>NUCLEOTIDE SEQUENCE [LARGE SCALE GENOMIC DNA]</scope>
    <source>
        <strain evidence="3 4">Koide BX008</strain>
    </source>
</reference>
<evidence type="ECO:0000256" key="2">
    <source>
        <dbReference type="SAM" id="MobiDB-lite"/>
    </source>
</evidence>
<dbReference type="PANTHER" id="PTHR11560">
    <property type="entry name" value="39S RIBOSOMAL PROTEIN L10, MITOCHONDRIAL"/>
    <property type="match status" value="1"/>
</dbReference>
<dbReference type="AlphaFoldDB" id="A0A0C2XP61"/>
<dbReference type="InParanoid" id="A0A0C2XP61"/>
<evidence type="ECO:0000256" key="1">
    <source>
        <dbReference type="ARBA" id="ARBA00008889"/>
    </source>
</evidence>
<name>A0A0C2XP61_AMAMK</name>
<organism evidence="3 4">
    <name type="scientific">Amanita muscaria (strain Koide BX008)</name>
    <dbReference type="NCBI Taxonomy" id="946122"/>
    <lineage>
        <taxon>Eukaryota</taxon>
        <taxon>Fungi</taxon>
        <taxon>Dikarya</taxon>
        <taxon>Basidiomycota</taxon>
        <taxon>Agaricomycotina</taxon>
        <taxon>Agaricomycetes</taxon>
        <taxon>Agaricomycetidae</taxon>
        <taxon>Agaricales</taxon>
        <taxon>Pluteineae</taxon>
        <taxon>Amanitaceae</taxon>
        <taxon>Amanita</taxon>
    </lineage>
</organism>
<dbReference type="OrthoDB" id="360689at2759"/>
<accession>A0A0C2XP61</accession>
<feature type="region of interest" description="Disordered" evidence="2">
    <location>
        <begin position="95"/>
        <end position="114"/>
    </location>
</feature>
<dbReference type="STRING" id="946122.A0A0C2XP61"/>
<feature type="region of interest" description="Disordered" evidence="2">
    <location>
        <begin position="170"/>
        <end position="208"/>
    </location>
</feature>
<proteinExistence type="inferred from homology"/>
<evidence type="ECO:0008006" key="5">
    <source>
        <dbReference type="Google" id="ProtNLM"/>
    </source>
</evidence>
<dbReference type="EMBL" id="KN818222">
    <property type="protein sequence ID" value="KIL71391.1"/>
    <property type="molecule type" value="Genomic_DNA"/>
</dbReference>
<gene>
    <name evidence="3" type="ORF">M378DRAFT_154936</name>
</gene>
<feature type="compositionally biased region" description="Low complexity" evidence="2">
    <location>
        <begin position="95"/>
        <end position="104"/>
    </location>
</feature>
<dbReference type="InterPro" id="IPR047865">
    <property type="entry name" value="Ribosomal_uL10_bac_type"/>
</dbReference>
<feature type="compositionally biased region" description="Basic and acidic residues" evidence="2">
    <location>
        <begin position="170"/>
        <end position="200"/>
    </location>
</feature>
<protein>
    <recommendedName>
        <fullName evidence="5">50S ribosomal protein L10</fullName>
    </recommendedName>
</protein>
<comment type="similarity">
    <text evidence="1">Belongs to the universal ribosomal protein uL10 family.</text>
</comment>
<dbReference type="Proteomes" id="UP000054549">
    <property type="component" value="Unassembled WGS sequence"/>
</dbReference>
<evidence type="ECO:0000313" key="3">
    <source>
        <dbReference type="EMBL" id="KIL71391.1"/>
    </source>
</evidence>
<evidence type="ECO:0000313" key="4">
    <source>
        <dbReference type="Proteomes" id="UP000054549"/>
    </source>
</evidence>